<dbReference type="Proteomes" id="UP000827768">
    <property type="component" value="Segment"/>
</dbReference>
<dbReference type="GO" id="GO:0016301">
    <property type="term" value="F:kinase activity"/>
    <property type="evidence" value="ECO:0007669"/>
    <property type="project" value="UniProtKB-KW"/>
</dbReference>
<accession>A0AAE8Y8F5</accession>
<evidence type="ECO:0000313" key="7">
    <source>
        <dbReference type="EMBL" id="UDL15958.1"/>
    </source>
</evidence>
<evidence type="ECO:0000256" key="1">
    <source>
        <dbReference type="ARBA" id="ARBA00013247"/>
    </source>
</evidence>
<keyword evidence="3" id="KW-0547">Nucleotide-binding</keyword>
<protein>
    <recommendedName>
        <fullName evidence="1">ribose-phosphate diphosphokinase</fullName>
        <ecNumber evidence="1">2.7.6.1</ecNumber>
    </recommendedName>
</protein>
<dbReference type="GO" id="GO:0004749">
    <property type="term" value="F:ribose phosphate diphosphokinase activity"/>
    <property type="evidence" value="ECO:0007669"/>
    <property type="project" value="UniProtKB-EC"/>
</dbReference>
<evidence type="ECO:0000256" key="3">
    <source>
        <dbReference type="ARBA" id="ARBA00022741"/>
    </source>
</evidence>
<dbReference type="RefSeq" id="YP_010755198.1">
    <property type="nucleotide sequence ID" value="NC_073468.1"/>
</dbReference>
<proteinExistence type="predicted"/>
<dbReference type="CDD" id="cd06223">
    <property type="entry name" value="PRTases_typeI"/>
    <property type="match status" value="1"/>
</dbReference>
<dbReference type="EMBL" id="OK040790">
    <property type="protein sequence ID" value="UDL15958.1"/>
    <property type="molecule type" value="Genomic_DNA"/>
</dbReference>
<dbReference type="GO" id="GO:0006015">
    <property type="term" value="P:5-phosphoribose 1-diphosphate biosynthetic process"/>
    <property type="evidence" value="ECO:0007669"/>
    <property type="project" value="TreeGrafter"/>
</dbReference>
<dbReference type="InterPro" id="IPR000836">
    <property type="entry name" value="PRTase_dom"/>
</dbReference>
<keyword evidence="8" id="KW-1185">Reference proteome</keyword>
<dbReference type="EC" id="2.7.6.1" evidence="1"/>
<dbReference type="PANTHER" id="PTHR10210:SF32">
    <property type="entry name" value="RIBOSE-PHOSPHATE PYROPHOSPHOKINASE 2"/>
    <property type="match status" value="1"/>
</dbReference>
<evidence type="ECO:0000256" key="2">
    <source>
        <dbReference type="ARBA" id="ARBA00022679"/>
    </source>
</evidence>
<dbReference type="SUPFAM" id="SSF53271">
    <property type="entry name" value="PRTase-like"/>
    <property type="match status" value="1"/>
</dbReference>
<organism evidence="7 8">
    <name type="scientific">Microbacterium phage Pumpernickel</name>
    <dbReference type="NCBI Taxonomy" id="2885983"/>
    <lineage>
        <taxon>Viruses</taxon>
        <taxon>Duplodnaviria</taxon>
        <taxon>Heunggongvirae</taxon>
        <taxon>Uroviricota</taxon>
        <taxon>Caudoviricetes</taxon>
        <taxon>Pumpernickelvirus</taxon>
        <taxon>Pumpernickelvirus pumpernickel</taxon>
    </lineage>
</organism>
<evidence type="ECO:0000256" key="4">
    <source>
        <dbReference type="ARBA" id="ARBA00022777"/>
    </source>
</evidence>
<keyword evidence="4" id="KW-0418">Kinase</keyword>
<dbReference type="GO" id="GO:0002189">
    <property type="term" value="C:ribose phosphate diphosphokinase complex"/>
    <property type="evidence" value="ECO:0007669"/>
    <property type="project" value="TreeGrafter"/>
</dbReference>
<dbReference type="PANTHER" id="PTHR10210">
    <property type="entry name" value="RIBOSE-PHOSPHATE DIPHOSPHOKINASE FAMILY MEMBER"/>
    <property type="match status" value="1"/>
</dbReference>
<dbReference type="Gene3D" id="3.40.50.2020">
    <property type="match status" value="2"/>
</dbReference>
<dbReference type="GO" id="GO:0000287">
    <property type="term" value="F:magnesium ion binding"/>
    <property type="evidence" value="ECO:0007669"/>
    <property type="project" value="InterPro"/>
</dbReference>
<keyword evidence="2 7" id="KW-0808">Transferase</keyword>
<dbReference type="GeneID" id="80019849"/>
<sequence length="310" mass="34832">MTITFRAKHKSGYWTEAPTSAFTFPGGEAHIKMDEGVFMDDFTHYLADVRGHDPQDLFMLSMWAQVVHKIPGADMTVILPYLPAARADRGVPDLTTYVQFVRYLVKPDRLITIDPHSKVWPGLYERHIREEKDMSLTIFPVERIIRKVLQDVSTDSRPQAYVGVIAPDAGARDRASRAAKVMGVPVYQAGKKRDETTGKLSGFHMEDELPAEGKLLIVDDICDGGGTFIGLAEATGLPRERVDLWVTHGIFSKGLTELLAHFDQIHTTDSYFTTDEVYHPVNATGTHFIDRKRVHTHPLVPYLYPEAEIG</sequence>
<gene>
    <name evidence="7" type="primary">208</name>
    <name evidence="7" type="ORF">SEA_PUMPERNICKEL_208</name>
</gene>
<keyword evidence="5" id="KW-0067">ATP-binding</keyword>
<comment type="catalytic activity">
    <reaction evidence="6">
        <text>D-ribose 5-phosphate + ATP = 5-phospho-alpha-D-ribose 1-diphosphate + AMP + H(+)</text>
        <dbReference type="Rhea" id="RHEA:15609"/>
        <dbReference type="ChEBI" id="CHEBI:15378"/>
        <dbReference type="ChEBI" id="CHEBI:30616"/>
        <dbReference type="ChEBI" id="CHEBI:58017"/>
        <dbReference type="ChEBI" id="CHEBI:78346"/>
        <dbReference type="ChEBI" id="CHEBI:456215"/>
        <dbReference type="EC" id="2.7.6.1"/>
    </reaction>
</comment>
<evidence type="ECO:0000313" key="8">
    <source>
        <dbReference type="Proteomes" id="UP000827768"/>
    </source>
</evidence>
<dbReference type="InterPro" id="IPR029057">
    <property type="entry name" value="PRTase-like"/>
</dbReference>
<dbReference type="KEGG" id="vg:80019849"/>
<name>A0AAE8Y8F5_9CAUD</name>
<dbReference type="GO" id="GO:0006164">
    <property type="term" value="P:purine nucleotide biosynthetic process"/>
    <property type="evidence" value="ECO:0007669"/>
    <property type="project" value="TreeGrafter"/>
</dbReference>
<evidence type="ECO:0000256" key="5">
    <source>
        <dbReference type="ARBA" id="ARBA00022840"/>
    </source>
</evidence>
<dbReference type="GO" id="GO:0005524">
    <property type="term" value="F:ATP binding"/>
    <property type="evidence" value="ECO:0007669"/>
    <property type="project" value="UniProtKB-KW"/>
</dbReference>
<reference evidence="7" key="1">
    <citation type="submission" date="2021-09" db="EMBL/GenBank/DDBJ databases">
        <authorList>
            <person name="Andersen S.H."/>
            <person name="Beall E.A."/>
            <person name="Cappelle B."/>
            <person name="Falteisek K.J."/>
            <person name="Fenske B.A."/>
            <person name="Gansluckner N.W."/>
            <person name="Gilbertson S.M."/>
            <person name="Krings K.J."/>
            <person name="Mobeck M."/>
            <person name="Odeku J.O."/>
            <person name="Poncelet M.E."/>
            <person name="Rohr J.R."/>
            <person name="Rolands L."/>
            <person name="Whipple C.D."/>
            <person name="Whipple E.M."/>
            <person name="Spring A.M."/>
            <person name="Klyczek K."/>
            <person name="Garlena R.A."/>
            <person name="Russell D.A."/>
            <person name="Pope W.H."/>
            <person name="Jacobs-Sera D."/>
            <person name="Hatfull G.F."/>
        </authorList>
    </citation>
    <scope>NUCLEOTIDE SEQUENCE</scope>
</reference>
<evidence type="ECO:0000256" key="6">
    <source>
        <dbReference type="ARBA" id="ARBA00049535"/>
    </source>
</evidence>
<dbReference type="InterPro" id="IPR005946">
    <property type="entry name" value="Rib-P_diPkinase"/>
</dbReference>